<keyword evidence="3" id="KW-1185">Reference proteome</keyword>
<evidence type="ECO:0000313" key="3">
    <source>
        <dbReference type="Proteomes" id="UP000799424"/>
    </source>
</evidence>
<dbReference type="Proteomes" id="UP000799424">
    <property type="component" value="Unassembled WGS sequence"/>
</dbReference>
<sequence length="750" mass="85080">MRFLQDAMSELKQSSGTDFHPKTQAFEKRLRQLHAQFNHDERARTVVNWLPELTTLHVARDKDFFINGEGHYYTKILQIGHVKGQGYLYASPGEKGQVICESQHRNGASKFSSKFWTNEDLNTPVKFFPPFGEHQYIRDGFVTPMRLRAHALVQFYIMMYAVGKDLRKSGIKFPLTQDLLMALDCLLPAVRKAEMDRMKGQMWLNEPFKLTELETNLTSNSKQEGPSTPVPVTSRRLLSLETDSGTPFDYGDNAVGYHQSEAFDGAQDDTSEVADAGRILMDMSQSSPLAAAPEYFNQDDPEDSLFVPEGSVSSSVNVEEAILEGSDSSEEHEPQDTKDQSVTFATKQLLEQHVGYDLIPLLPGLDRVHFSLPHNNRYIPRRLKIGTYGGPLYVYFKPTARRSIASNMHLIVGNDEGAQDDLPVEKLGYGEFWRLCKYPEGFLHAPFDQIWDQKELIAAAKYYFILAAEAESSGSEIFPMNDAFEKDLRSFCKHFQNRKSRDKSEPFVPDRRFTRLLIQSTRRTPEARKVSNDSEYSIGRGDTEEQNSHDAPIGSPELDALSNAPDIEENSNPEVHLGRQEEIPATCEGLVLENLPLVAEALEDAATPLRHEIPNVFETPEKPPHGQVPIDPEELEELEQAQPVAVVDNLAEDQLPLRQQALKARLTELMDRKKVTSARIAKKERKAAKQEFHGRELMEEVRDRMEQARHYREKVKKERKKEAAVDAEIRAKRDELAAGDSSQDVEMADM</sequence>
<name>A0A6A6ZDP8_9PLEO</name>
<dbReference type="EMBL" id="MU006246">
    <property type="protein sequence ID" value="KAF2819241.1"/>
    <property type="molecule type" value="Genomic_DNA"/>
</dbReference>
<feature type="region of interest" description="Disordered" evidence="1">
    <location>
        <begin position="524"/>
        <end position="576"/>
    </location>
</feature>
<dbReference type="AlphaFoldDB" id="A0A6A6ZDP8"/>
<accession>A0A6A6ZDP8</accession>
<organism evidence="2 3">
    <name type="scientific">Ophiobolus disseminans</name>
    <dbReference type="NCBI Taxonomy" id="1469910"/>
    <lineage>
        <taxon>Eukaryota</taxon>
        <taxon>Fungi</taxon>
        <taxon>Dikarya</taxon>
        <taxon>Ascomycota</taxon>
        <taxon>Pezizomycotina</taxon>
        <taxon>Dothideomycetes</taxon>
        <taxon>Pleosporomycetidae</taxon>
        <taxon>Pleosporales</taxon>
        <taxon>Pleosporineae</taxon>
        <taxon>Phaeosphaeriaceae</taxon>
        <taxon>Ophiobolus</taxon>
    </lineage>
</organism>
<evidence type="ECO:0000256" key="1">
    <source>
        <dbReference type="SAM" id="MobiDB-lite"/>
    </source>
</evidence>
<feature type="region of interest" description="Disordered" evidence="1">
    <location>
        <begin position="1"/>
        <end position="20"/>
    </location>
</feature>
<gene>
    <name evidence="2" type="ORF">CC86DRAFT_375379</name>
</gene>
<evidence type="ECO:0000313" key="2">
    <source>
        <dbReference type="EMBL" id="KAF2819241.1"/>
    </source>
</evidence>
<protein>
    <submittedName>
        <fullName evidence="2">Uncharacterized protein</fullName>
    </submittedName>
</protein>
<reference evidence="2" key="1">
    <citation type="journal article" date="2020" name="Stud. Mycol.">
        <title>101 Dothideomycetes genomes: a test case for predicting lifestyles and emergence of pathogens.</title>
        <authorList>
            <person name="Haridas S."/>
            <person name="Albert R."/>
            <person name="Binder M."/>
            <person name="Bloem J."/>
            <person name="Labutti K."/>
            <person name="Salamov A."/>
            <person name="Andreopoulos B."/>
            <person name="Baker S."/>
            <person name="Barry K."/>
            <person name="Bills G."/>
            <person name="Bluhm B."/>
            <person name="Cannon C."/>
            <person name="Castanera R."/>
            <person name="Culley D."/>
            <person name="Daum C."/>
            <person name="Ezra D."/>
            <person name="Gonzalez J."/>
            <person name="Henrissat B."/>
            <person name="Kuo A."/>
            <person name="Liang C."/>
            <person name="Lipzen A."/>
            <person name="Lutzoni F."/>
            <person name="Magnuson J."/>
            <person name="Mondo S."/>
            <person name="Nolan M."/>
            <person name="Ohm R."/>
            <person name="Pangilinan J."/>
            <person name="Park H.-J."/>
            <person name="Ramirez L."/>
            <person name="Alfaro M."/>
            <person name="Sun H."/>
            <person name="Tritt A."/>
            <person name="Yoshinaga Y."/>
            <person name="Zwiers L.-H."/>
            <person name="Turgeon B."/>
            <person name="Goodwin S."/>
            <person name="Spatafora J."/>
            <person name="Crous P."/>
            <person name="Grigoriev I."/>
        </authorList>
    </citation>
    <scope>NUCLEOTIDE SEQUENCE</scope>
    <source>
        <strain evidence="2">CBS 113818</strain>
    </source>
</reference>
<proteinExistence type="predicted"/>